<organism evidence="2 3">
    <name type="scientific">Colletotrichum spaethianum</name>
    <dbReference type="NCBI Taxonomy" id="700344"/>
    <lineage>
        <taxon>Eukaryota</taxon>
        <taxon>Fungi</taxon>
        <taxon>Dikarya</taxon>
        <taxon>Ascomycota</taxon>
        <taxon>Pezizomycotina</taxon>
        <taxon>Sordariomycetes</taxon>
        <taxon>Hypocreomycetidae</taxon>
        <taxon>Glomerellales</taxon>
        <taxon>Glomerellaceae</taxon>
        <taxon>Colletotrichum</taxon>
        <taxon>Colletotrichum spaethianum species complex</taxon>
    </lineage>
</organism>
<dbReference type="Proteomes" id="UP001055115">
    <property type="component" value="Unassembled WGS sequence"/>
</dbReference>
<sequence length="72" mass="7273">MKATAIFYVLIASIAGVNAAAIKESQNALKTVTKSRLAATVTAHAVAALGAPIPTLDSAVTMVHAERNLVGA</sequence>
<dbReference type="GeneID" id="73329096"/>
<comment type="caution">
    <text evidence="2">The sequence shown here is derived from an EMBL/GenBank/DDBJ whole genome shotgun (WGS) entry which is preliminary data.</text>
</comment>
<evidence type="ECO:0000256" key="1">
    <source>
        <dbReference type="SAM" id="SignalP"/>
    </source>
</evidence>
<evidence type="ECO:0000313" key="3">
    <source>
        <dbReference type="Proteomes" id="UP001055115"/>
    </source>
</evidence>
<feature type="chain" id="PRO_5041350937" evidence="1">
    <location>
        <begin position="20"/>
        <end position="72"/>
    </location>
</feature>
<reference evidence="2 3" key="1">
    <citation type="submission" date="2022-03" db="EMBL/GenBank/DDBJ databases">
        <title>Genome data of Colletotrichum spp.</title>
        <authorList>
            <person name="Utami Y.D."/>
            <person name="Hiruma K."/>
        </authorList>
    </citation>
    <scope>NUCLEOTIDE SEQUENCE [LARGE SCALE GENOMIC DNA]</scope>
    <source>
        <strain evidence="2 3">MAFF 239500</strain>
    </source>
</reference>
<gene>
    <name evidence="2" type="ORF">ColSpa_08294</name>
</gene>
<dbReference type="EMBL" id="BQXU01000022">
    <property type="protein sequence ID" value="GKT48113.1"/>
    <property type="molecule type" value="Genomic_DNA"/>
</dbReference>
<feature type="signal peptide" evidence="1">
    <location>
        <begin position="1"/>
        <end position="19"/>
    </location>
</feature>
<evidence type="ECO:0000313" key="2">
    <source>
        <dbReference type="EMBL" id="GKT48113.1"/>
    </source>
</evidence>
<proteinExistence type="predicted"/>
<keyword evidence="1" id="KW-0732">Signal</keyword>
<name>A0AA37P9G4_9PEZI</name>
<accession>A0AA37P9G4</accession>
<dbReference type="AlphaFoldDB" id="A0AA37P9G4"/>
<protein>
    <submittedName>
        <fullName evidence="2">Uncharacterized protein</fullName>
    </submittedName>
</protein>
<keyword evidence="3" id="KW-1185">Reference proteome</keyword>
<dbReference type="RefSeq" id="XP_049130463.1">
    <property type="nucleotide sequence ID" value="XM_049274506.1"/>
</dbReference>